<dbReference type="EMBL" id="NFSB01000089">
    <property type="protein sequence ID" value="OUM24650.1"/>
    <property type="molecule type" value="Genomic_DNA"/>
</dbReference>
<proteinExistence type="predicted"/>
<name>A0A1Y3KL15_PSEPU</name>
<dbReference type="CDD" id="cd00085">
    <property type="entry name" value="HNHc"/>
    <property type="match status" value="1"/>
</dbReference>
<gene>
    <name evidence="1" type="ORF">B8W72_26130</name>
</gene>
<keyword evidence="1" id="KW-0540">Nuclease</keyword>
<dbReference type="InterPro" id="IPR003615">
    <property type="entry name" value="HNH_nuc"/>
</dbReference>
<keyword evidence="1" id="KW-0378">Hydrolase</keyword>
<dbReference type="Proteomes" id="UP000196082">
    <property type="component" value="Unassembled WGS sequence"/>
</dbReference>
<organism evidence="1 2">
    <name type="scientific">Pseudomonas putida</name>
    <name type="common">Arthrobacter siderocapsulatus</name>
    <dbReference type="NCBI Taxonomy" id="303"/>
    <lineage>
        <taxon>Bacteria</taxon>
        <taxon>Pseudomonadati</taxon>
        <taxon>Pseudomonadota</taxon>
        <taxon>Gammaproteobacteria</taxon>
        <taxon>Pseudomonadales</taxon>
        <taxon>Pseudomonadaceae</taxon>
        <taxon>Pseudomonas</taxon>
    </lineage>
</organism>
<sequence length="290" mass="32567">MMRLAEPDCTFEHVIDICILGITGNAALKQNVESEKQNLVSVGEHYSASSRSGSLYLIQPIDTSLDQNPLVLGRLMKSDFIKLYETYFVPEEKSARDIYNKILNAAMESCPFCGGIGTPRNLDHFLPKAHFPQFSILPVNLVPSCRDCNMDGKSAAFADQAENQIIQPYLDDDRFFVVQWIFAAYEDGLNGEPGKFTYYVQTPAGWSDTDKRRATKHFEDFNIGHRYAIKAAQLLGTVMAQVEALRRIGLTRDLIRETIFEPGVAQAQFPNHWQRGFYQALMNALVGGAV</sequence>
<protein>
    <submittedName>
        <fullName evidence="1">Endonuclease</fullName>
    </submittedName>
</protein>
<accession>A0A1Y3KL15</accession>
<evidence type="ECO:0000313" key="1">
    <source>
        <dbReference type="EMBL" id="OUM24650.1"/>
    </source>
</evidence>
<dbReference type="Gene3D" id="1.10.30.50">
    <property type="match status" value="1"/>
</dbReference>
<reference evidence="1 2" key="1">
    <citation type="submission" date="2017-05" db="EMBL/GenBank/DDBJ databases">
        <title>Whole genome sequence of Pseudomonas putida isolate 1312 commercialized as a biostimulant.</title>
        <authorList>
            <person name="Crovadore J."/>
            <person name="Blanc P."/>
            <person name="Chablais R."/>
            <person name="Cochard B."/>
            <person name="Grizard D."/>
            <person name="Lefort F."/>
        </authorList>
    </citation>
    <scope>NUCLEOTIDE SEQUENCE [LARGE SCALE GENOMIC DNA]</scope>
    <source>
        <strain evidence="1 2">1312</strain>
    </source>
</reference>
<dbReference type="GO" id="GO:0004519">
    <property type="term" value="F:endonuclease activity"/>
    <property type="evidence" value="ECO:0007669"/>
    <property type="project" value="UniProtKB-KW"/>
</dbReference>
<evidence type="ECO:0000313" key="2">
    <source>
        <dbReference type="Proteomes" id="UP000196082"/>
    </source>
</evidence>
<comment type="caution">
    <text evidence="1">The sequence shown here is derived from an EMBL/GenBank/DDBJ whole genome shotgun (WGS) entry which is preliminary data.</text>
</comment>
<dbReference type="AlphaFoldDB" id="A0A1Y3KL15"/>
<keyword evidence="1" id="KW-0255">Endonuclease</keyword>